<name>I4EDV1_9BACT</name>
<proteinExistence type="predicted"/>
<accession>I4EDV1</accession>
<dbReference type="SUPFAM" id="SSF75169">
    <property type="entry name" value="DsrEFH-like"/>
    <property type="match status" value="1"/>
</dbReference>
<dbReference type="RefSeq" id="WP_008475348.1">
    <property type="nucleotide sequence ID" value="NZ_CAGS01000068.1"/>
</dbReference>
<reference evidence="1 2" key="1">
    <citation type="journal article" date="2012" name="ISME J.">
        <title>Nitrification expanded: discovery, physiology and genomics of a nitrite-oxidizing bacterium from the phylum Chloroflexi.</title>
        <authorList>
            <person name="Sorokin D.Y."/>
            <person name="Lucker S."/>
            <person name="Vejmelkova D."/>
            <person name="Kostrikina N.A."/>
            <person name="Kleerebezem R."/>
            <person name="Rijpstra W.I."/>
            <person name="Damste J.S."/>
            <person name="Le Paslier D."/>
            <person name="Muyzer G."/>
            <person name="Wagner M."/>
            <person name="van Loosdrecht M.C."/>
            <person name="Daims H."/>
        </authorList>
    </citation>
    <scope>NUCLEOTIDE SEQUENCE [LARGE SCALE GENOMIC DNA]</scope>
    <source>
        <strain evidence="2">none</strain>
    </source>
</reference>
<protein>
    <submittedName>
        <fullName evidence="1">Uncharacterized protein</fullName>
    </submittedName>
</protein>
<sequence length="80" mass="8078">MASLVYIATHGPDDPTKACLPFHLAVNGAVPAGIGAAIGLAGDAAVLIQDLIINALVPVGLPPLKELVQSAIQRGVPIYV</sequence>
<dbReference type="InterPro" id="IPR027396">
    <property type="entry name" value="DsrEFH-like"/>
</dbReference>
<keyword evidence="2" id="KW-1185">Reference proteome</keyword>
<dbReference type="AlphaFoldDB" id="I4EDV1"/>
<organism evidence="1 2">
    <name type="scientific">Nitrolancea hollandica Lb</name>
    <dbReference type="NCBI Taxonomy" id="1129897"/>
    <lineage>
        <taxon>Bacteria</taxon>
        <taxon>Pseudomonadati</taxon>
        <taxon>Thermomicrobiota</taxon>
        <taxon>Thermomicrobia</taxon>
        <taxon>Sphaerobacterales</taxon>
        <taxon>Sphaerobacterineae</taxon>
        <taxon>Sphaerobacteraceae</taxon>
        <taxon>Nitrolancea</taxon>
    </lineage>
</organism>
<gene>
    <name evidence="1" type="ORF">NITHO_160020</name>
</gene>
<dbReference type="Gene3D" id="3.40.1260.10">
    <property type="entry name" value="DsrEFH-like"/>
    <property type="match status" value="1"/>
</dbReference>
<dbReference type="Proteomes" id="UP000004221">
    <property type="component" value="Unassembled WGS sequence"/>
</dbReference>
<evidence type="ECO:0000313" key="2">
    <source>
        <dbReference type="Proteomes" id="UP000004221"/>
    </source>
</evidence>
<evidence type="ECO:0000313" key="1">
    <source>
        <dbReference type="EMBL" id="CCF82863.1"/>
    </source>
</evidence>
<dbReference type="EMBL" id="CAGS01000068">
    <property type="protein sequence ID" value="CCF82863.1"/>
    <property type="molecule type" value="Genomic_DNA"/>
</dbReference>
<comment type="caution">
    <text evidence="1">The sequence shown here is derived from an EMBL/GenBank/DDBJ whole genome shotgun (WGS) entry which is preliminary data.</text>
</comment>
<dbReference type="OrthoDB" id="9812053at2"/>